<sequence length="214" mass="23851">MPLPDIQLIESAALPYLLSVPEGLPPTEGWPVLCFLHGYDEGAPMPIHKALTVHGPLNPGNPEQVRETFIVVAPQMPSKGDRWHRFADEVGSIVVDVQKSYYGDRRRTYLTGFSFGGNGVFDLALSQPAFWAALWPVDLTRVPQSDSQRPVWISVGEVTRRATPAFISRLGLASAETSQEGDRLYLDQGQDHVGAARLAYRDIRIYQWLLARQL</sequence>
<protein>
    <submittedName>
        <fullName evidence="1">Poly(3-hydroxybutyrate) depolymerase</fullName>
    </submittedName>
</protein>
<dbReference type="AlphaFoldDB" id="A0A2X2D2C3"/>
<gene>
    <name evidence="1" type="ORF">NCTC11842_04854</name>
</gene>
<evidence type="ECO:0000313" key="1">
    <source>
        <dbReference type="EMBL" id="SPZ13133.1"/>
    </source>
</evidence>
<reference evidence="1 2" key="1">
    <citation type="submission" date="2018-06" db="EMBL/GenBank/DDBJ databases">
        <authorList>
            <consortium name="Pathogen Informatics"/>
            <person name="Doyle S."/>
        </authorList>
    </citation>
    <scope>NUCLEOTIDE SEQUENCE [LARGE SCALE GENOMIC DNA]</scope>
    <source>
        <strain evidence="1 2">NCTC11842</strain>
    </source>
</reference>
<organism evidence="1 2">
    <name type="scientific">Pseudomonas luteola</name>
    <dbReference type="NCBI Taxonomy" id="47886"/>
    <lineage>
        <taxon>Bacteria</taxon>
        <taxon>Pseudomonadati</taxon>
        <taxon>Pseudomonadota</taxon>
        <taxon>Gammaproteobacteria</taxon>
        <taxon>Pseudomonadales</taxon>
        <taxon>Pseudomonadaceae</taxon>
        <taxon>Pseudomonas</taxon>
    </lineage>
</organism>
<name>A0A2X2D2C3_PSELU</name>
<dbReference type="RefSeq" id="WP_010796589.1">
    <property type="nucleotide sequence ID" value="NZ_UAUF01000014.1"/>
</dbReference>
<dbReference type="Gene3D" id="3.40.50.1820">
    <property type="entry name" value="alpha/beta hydrolase"/>
    <property type="match status" value="1"/>
</dbReference>
<evidence type="ECO:0000313" key="2">
    <source>
        <dbReference type="Proteomes" id="UP000250443"/>
    </source>
</evidence>
<dbReference type="Proteomes" id="UP000250443">
    <property type="component" value="Unassembled WGS sequence"/>
</dbReference>
<accession>A0A2X2D2C3</accession>
<dbReference type="InterPro" id="IPR029058">
    <property type="entry name" value="AB_hydrolase_fold"/>
</dbReference>
<proteinExistence type="predicted"/>
<dbReference type="SUPFAM" id="SSF53474">
    <property type="entry name" value="alpha/beta-Hydrolases"/>
    <property type="match status" value="1"/>
</dbReference>
<dbReference type="EMBL" id="UAUF01000014">
    <property type="protein sequence ID" value="SPZ13133.1"/>
    <property type="molecule type" value="Genomic_DNA"/>
</dbReference>